<sequence>MGAFDHGARGGCPLDKLAASIIIETSTGSQYNIDNMPWYYPQIRKDFNTSTEKFRYWRDHKYGLRFTKFDIGEDEVWGSLHERFNTAPMTIMDREAWHTDVVDILLKSDTVDELYAELEKRKKQRLDELTTAMTSRKHPTGWYSMPSEPLKQLARAVTVFQDTATMYSAVLVVDAMTKVEQVEHEVQDRESKKRIALSIKARRERRIQRRIQRQRREALQNQSPADATTPVKPGRMLTPPDDESPGREHDAAGDDTKKRKREDADTDSERESGSSKSRPDTATPPTETRSRAASPAAVASPTSYCGSSDFSDREEEWEYKAQLLGEMSAKYANQESRRCGCCPDPTLNPIGDPDEQRVPTRICFEACGFRQIDILPDDSLIEAHDRSTLPHQQ</sequence>
<dbReference type="Proteomes" id="UP000001610">
    <property type="component" value="Unassembled WGS sequence"/>
</dbReference>
<evidence type="ECO:0000256" key="1">
    <source>
        <dbReference type="SAM" id="MobiDB-lite"/>
    </source>
</evidence>
<dbReference type="AlphaFoldDB" id="G3JK33"/>
<dbReference type="VEuPathDB" id="FungiDB:CCM_06324"/>
<dbReference type="InParanoid" id="G3JK33"/>
<dbReference type="EMBL" id="JH126402">
    <property type="protein sequence ID" value="EGX92163.1"/>
    <property type="molecule type" value="Genomic_DNA"/>
</dbReference>
<evidence type="ECO:0000313" key="3">
    <source>
        <dbReference type="Proteomes" id="UP000001610"/>
    </source>
</evidence>
<dbReference type="OrthoDB" id="4366798at2759"/>
<feature type="region of interest" description="Disordered" evidence="1">
    <location>
        <begin position="213"/>
        <end position="312"/>
    </location>
</feature>
<feature type="compositionally biased region" description="Basic and acidic residues" evidence="1">
    <location>
        <begin position="244"/>
        <end position="279"/>
    </location>
</feature>
<dbReference type="RefSeq" id="XP_006671527.1">
    <property type="nucleotide sequence ID" value="XM_006671464.1"/>
</dbReference>
<name>G3JK33_CORMM</name>
<feature type="compositionally biased region" description="Low complexity" evidence="1">
    <location>
        <begin position="291"/>
        <end position="303"/>
    </location>
</feature>
<keyword evidence="3" id="KW-1185">Reference proteome</keyword>
<gene>
    <name evidence="2" type="ORF">CCM_06324</name>
</gene>
<protein>
    <submittedName>
        <fullName evidence="2">Uncharacterized protein</fullName>
    </submittedName>
</protein>
<dbReference type="HOGENOM" id="CLU_702106_0_0_1"/>
<reference evidence="2 3" key="1">
    <citation type="journal article" date="2011" name="Genome Biol.">
        <title>Genome sequence of the insect pathogenic fungus Cordyceps militaris, a valued traditional Chinese medicine.</title>
        <authorList>
            <person name="Zheng P."/>
            <person name="Xia Y."/>
            <person name="Xiao G."/>
            <person name="Xiong C."/>
            <person name="Hu X."/>
            <person name="Zhang S."/>
            <person name="Zheng H."/>
            <person name="Huang Y."/>
            <person name="Zhou Y."/>
            <person name="Wang S."/>
            <person name="Zhao G.P."/>
            <person name="Liu X."/>
            <person name="St Leger R.J."/>
            <person name="Wang C."/>
        </authorList>
    </citation>
    <scope>NUCLEOTIDE SEQUENCE [LARGE SCALE GENOMIC DNA]</scope>
    <source>
        <strain evidence="2 3">CM01</strain>
    </source>
</reference>
<dbReference type="KEGG" id="cmt:CCM_06324"/>
<accession>G3JK33</accession>
<organism evidence="2 3">
    <name type="scientific">Cordyceps militaris (strain CM01)</name>
    <name type="common">Caterpillar fungus</name>
    <dbReference type="NCBI Taxonomy" id="983644"/>
    <lineage>
        <taxon>Eukaryota</taxon>
        <taxon>Fungi</taxon>
        <taxon>Dikarya</taxon>
        <taxon>Ascomycota</taxon>
        <taxon>Pezizomycotina</taxon>
        <taxon>Sordariomycetes</taxon>
        <taxon>Hypocreomycetidae</taxon>
        <taxon>Hypocreales</taxon>
        <taxon>Cordycipitaceae</taxon>
        <taxon>Cordyceps</taxon>
    </lineage>
</organism>
<evidence type="ECO:0000313" key="2">
    <source>
        <dbReference type="EMBL" id="EGX92163.1"/>
    </source>
</evidence>
<dbReference type="GeneID" id="18168338"/>
<proteinExistence type="predicted"/>